<dbReference type="InterPro" id="IPR011032">
    <property type="entry name" value="GroES-like_sf"/>
</dbReference>
<dbReference type="GO" id="GO:0004022">
    <property type="term" value="F:alcohol dehydrogenase (NAD+) activity"/>
    <property type="evidence" value="ECO:0007669"/>
    <property type="project" value="UniProtKB-EC"/>
</dbReference>
<keyword evidence="5 9" id="KW-0862">Zinc</keyword>
<dbReference type="EMBL" id="CP015079">
    <property type="protein sequence ID" value="ANH39632.1"/>
    <property type="molecule type" value="Genomic_DNA"/>
</dbReference>
<gene>
    <name evidence="11" type="primary">adh</name>
    <name evidence="11" type="ORF">I601_3225</name>
</gene>
<protein>
    <recommendedName>
        <fullName evidence="3">alcohol dehydrogenase</fullName>
        <ecNumber evidence="3">1.1.1.1</ecNumber>
    </recommendedName>
</protein>
<dbReference type="InterPro" id="IPR013149">
    <property type="entry name" value="ADH-like_C"/>
</dbReference>
<dbReference type="SUPFAM" id="SSF50129">
    <property type="entry name" value="GroES-like"/>
    <property type="match status" value="1"/>
</dbReference>
<comment type="cofactor">
    <cofactor evidence="1 9">
        <name>Zn(2+)</name>
        <dbReference type="ChEBI" id="CHEBI:29105"/>
    </cofactor>
</comment>
<evidence type="ECO:0000256" key="8">
    <source>
        <dbReference type="ARBA" id="ARBA00049243"/>
    </source>
</evidence>
<proteinExistence type="inferred from homology"/>
<dbReference type="Gene3D" id="3.40.50.720">
    <property type="entry name" value="NAD(P)-binding Rossmann-like Domain"/>
    <property type="match status" value="1"/>
</dbReference>
<dbReference type="InterPro" id="IPR020843">
    <property type="entry name" value="ER"/>
</dbReference>
<dbReference type="SMART" id="SM00829">
    <property type="entry name" value="PKS_ER"/>
    <property type="match status" value="1"/>
</dbReference>
<dbReference type="InterPro" id="IPR002328">
    <property type="entry name" value="ADH_Zn_CS"/>
</dbReference>
<dbReference type="CDD" id="cd05284">
    <property type="entry name" value="arabinose_DH_like"/>
    <property type="match status" value="1"/>
</dbReference>
<dbReference type="STRING" id="1300347.I601_3225"/>
<dbReference type="SUPFAM" id="SSF51735">
    <property type="entry name" value="NAD(P)-binding Rossmann-fold domains"/>
    <property type="match status" value="1"/>
</dbReference>
<feature type="domain" description="Enoyl reductase (ER)" evidence="10">
    <location>
        <begin position="17"/>
        <end position="353"/>
    </location>
</feature>
<evidence type="ECO:0000313" key="12">
    <source>
        <dbReference type="Proteomes" id="UP000077868"/>
    </source>
</evidence>
<dbReference type="InterPro" id="IPR036291">
    <property type="entry name" value="NAD(P)-bd_dom_sf"/>
</dbReference>
<dbReference type="PANTHER" id="PTHR42940">
    <property type="entry name" value="ALCOHOL DEHYDROGENASE 1-RELATED"/>
    <property type="match status" value="1"/>
</dbReference>
<evidence type="ECO:0000256" key="6">
    <source>
        <dbReference type="ARBA" id="ARBA00023002"/>
    </source>
</evidence>
<comment type="similarity">
    <text evidence="2 9">Belongs to the zinc-containing alcohol dehydrogenase family.</text>
</comment>
<dbReference type="PATRIC" id="fig|1300347.3.peg.3229"/>
<accession>A0A1A9GPP5</accession>
<comment type="catalytic activity">
    <reaction evidence="7">
        <text>a secondary alcohol + NAD(+) = a ketone + NADH + H(+)</text>
        <dbReference type="Rhea" id="RHEA:10740"/>
        <dbReference type="ChEBI" id="CHEBI:15378"/>
        <dbReference type="ChEBI" id="CHEBI:17087"/>
        <dbReference type="ChEBI" id="CHEBI:35681"/>
        <dbReference type="ChEBI" id="CHEBI:57540"/>
        <dbReference type="ChEBI" id="CHEBI:57945"/>
        <dbReference type="EC" id="1.1.1.1"/>
    </reaction>
</comment>
<comment type="catalytic activity">
    <reaction evidence="8">
        <text>a primary alcohol + NAD(+) = an aldehyde + NADH + H(+)</text>
        <dbReference type="Rhea" id="RHEA:10736"/>
        <dbReference type="ChEBI" id="CHEBI:15378"/>
        <dbReference type="ChEBI" id="CHEBI:15734"/>
        <dbReference type="ChEBI" id="CHEBI:17478"/>
        <dbReference type="ChEBI" id="CHEBI:57540"/>
        <dbReference type="ChEBI" id="CHEBI:57945"/>
        <dbReference type="EC" id="1.1.1.1"/>
    </reaction>
</comment>
<name>A0A1A9GPP5_9ACTN</name>
<dbReference type="Gene3D" id="3.90.180.10">
    <property type="entry name" value="Medium-chain alcohol dehydrogenases, catalytic domain"/>
    <property type="match status" value="1"/>
</dbReference>
<evidence type="ECO:0000256" key="4">
    <source>
        <dbReference type="ARBA" id="ARBA00022723"/>
    </source>
</evidence>
<dbReference type="AlphaFoldDB" id="A0A1A9GPP5"/>
<dbReference type="KEGG" id="ndk:I601_3225"/>
<dbReference type="InterPro" id="IPR013154">
    <property type="entry name" value="ADH-like_N"/>
</dbReference>
<evidence type="ECO:0000256" key="9">
    <source>
        <dbReference type="RuleBase" id="RU361277"/>
    </source>
</evidence>
<dbReference type="EC" id="1.1.1.1" evidence="3"/>
<evidence type="ECO:0000313" key="11">
    <source>
        <dbReference type="EMBL" id="ANH39632.1"/>
    </source>
</evidence>
<evidence type="ECO:0000259" key="10">
    <source>
        <dbReference type="SMART" id="SM00829"/>
    </source>
</evidence>
<keyword evidence="4 9" id="KW-0479">Metal-binding</keyword>
<evidence type="ECO:0000256" key="3">
    <source>
        <dbReference type="ARBA" id="ARBA00013190"/>
    </source>
</evidence>
<dbReference type="Pfam" id="PF08240">
    <property type="entry name" value="ADH_N"/>
    <property type="match status" value="1"/>
</dbReference>
<keyword evidence="6 11" id="KW-0560">Oxidoreductase</keyword>
<dbReference type="PANTHER" id="PTHR42940:SF8">
    <property type="entry name" value="VACUOLAR PROTEIN SORTING-ASSOCIATED PROTEIN 11"/>
    <property type="match status" value="1"/>
</dbReference>
<evidence type="ECO:0000256" key="7">
    <source>
        <dbReference type="ARBA" id="ARBA00049164"/>
    </source>
</evidence>
<evidence type="ECO:0000256" key="2">
    <source>
        <dbReference type="ARBA" id="ARBA00008072"/>
    </source>
</evidence>
<sequence>MRPEAPQMKALRLKSWKSEPVLENVPVPEPGPGEVLVQVGAAGACHSDLHLMHDFEDAALPWQPPFTLGHENAGWVHRVGQGVTGLEPGDPVAVVGAWGCGACRRCLDGLETYCERPDLAPVPSGGGGLGLDGGMAEYLLVPAARHVVPLPEGLDPVDAAPLTDAGLTPYHAVRRSAAKLTPGSTAVVMGVGGLGHLAVQILTATTAARVIAVDPRGSARDLATECGAECVLAPGPDLVPEIRDATDGLGADVVLDMVGSDETLAAAAASMRPLGDLTIVGLGGGTLPVSFFGLPYEASVQTTYWGNRRELVEVLALAARGLLRPETTIYTLDDAAQAYRDLAHETVTGRAVVVPTDSYRG</sequence>
<evidence type="ECO:0000256" key="1">
    <source>
        <dbReference type="ARBA" id="ARBA00001947"/>
    </source>
</evidence>
<keyword evidence="12" id="KW-1185">Reference proteome</keyword>
<reference evidence="11 12" key="1">
    <citation type="submission" date="2016-03" db="EMBL/GenBank/DDBJ databases">
        <title>Complete genome sequence of a soil Actinobacterium, Nocardioides dokdonensis FR1436.</title>
        <authorList>
            <person name="Kwon S.-K."/>
            <person name="Kim K."/>
            <person name="Kim J.F."/>
        </authorList>
    </citation>
    <scope>NUCLEOTIDE SEQUENCE [LARGE SCALE GENOMIC DNA]</scope>
    <source>
        <strain evidence="11 12">FR1436</strain>
    </source>
</reference>
<organism evidence="11 12">
    <name type="scientific">Nocardioides dokdonensis FR1436</name>
    <dbReference type="NCBI Taxonomy" id="1300347"/>
    <lineage>
        <taxon>Bacteria</taxon>
        <taxon>Bacillati</taxon>
        <taxon>Actinomycetota</taxon>
        <taxon>Actinomycetes</taxon>
        <taxon>Propionibacteriales</taxon>
        <taxon>Nocardioidaceae</taxon>
        <taxon>Nocardioides</taxon>
    </lineage>
</organism>
<evidence type="ECO:0000256" key="5">
    <source>
        <dbReference type="ARBA" id="ARBA00022833"/>
    </source>
</evidence>
<dbReference type="Proteomes" id="UP000077868">
    <property type="component" value="Chromosome"/>
</dbReference>
<dbReference type="GO" id="GO:0008270">
    <property type="term" value="F:zinc ion binding"/>
    <property type="evidence" value="ECO:0007669"/>
    <property type="project" value="InterPro"/>
</dbReference>
<dbReference type="PROSITE" id="PS00059">
    <property type="entry name" value="ADH_ZINC"/>
    <property type="match status" value="1"/>
</dbReference>
<dbReference type="Pfam" id="PF00107">
    <property type="entry name" value="ADH_zinc_N"/>
    <property type="match status" value="1"/>
</dbReference>